<comment type="caution">
    <text evidence="7">The sequence shown here is derived from an EMBL/GenBank/DDBJ whole genome shotgun (WGS) entry which is preliminary data.</text>
</comment>
<dbReference type="InterPro" id="IPR036737">
    <property type="entry name" value="OmpA-like_sf"/>
</dbReference>
<dbReference type="Gene3D" id="3.30.1330.60">
    <property type="entry name" value="OmpA-like domain"/>
    <property type="match status" value="1"/>
</dbReference>
<reference evidence="7 8" key="1">
    <citation type="submission" date="2016-04" db="EMBL/GenBank/DDBJ databases">
        <title>Draft genome sequence of freshwater magnetotactic bacteria Magnetospirillum marisnigri SP-1 and Magnetospirillum moscoviense BB-1.</title>
        <authorList>
            <person name="Koziaeva V."/>
            <person name="Dziuba M.V."/>
            <person name="Ivanov T.M."/>
            <person name="Kuznetsov B."/>
            <person name="Grouzdev D.S."/>
        </authorList>
    </citation>
    <scope>NUCLEOTIDE SEQUENCE [LARGE SCALE GENOMIC DNA]</scope>
    <source>
        <strain evidence="7 8">SP-1</strain>
    </source>
</reference>
<dbReference type="SUPFAM" id="SSF103088">
    <property type="entry name" value="OmpA-like"/>
    <property type="match status" value="1"/>
</dbReference>
<evidence type="ECO:0000256" key="3">
    <source>
        <dbReference type="ARBA" id="ARBA00023237"/>
    </source>
</evidence>
<dbReference type="EMBL" id="LWQT01000051">
    <property type="protein sequence ID" value="OAN50649.1"/>
    <property type="molecule type" value="Genomic_DNA"/>
</dbReference>
<feature type="signal peptide" evidence="5">
    <location>
        <begin position="1"/>
        <end position="20"/>
    </location>
</feature>
<evidence type="ECO:0000313" key="7">
    <source>
        <dbReference type="EMBL" id="OAN50649.1"/>
    </source>
</evidence>
<dbReference type="GO" id="GO:0009279">
    <property type="term" value="C:cell outer membrane"/>
    <property type="evidence" value="ECO:0007669"/>
    <property type="project" value="UniProtKB-SubCell"/>
</dbReference>
<evidence type="ECO:0000313" key="8">
    <source>
        <dbReference type="Proteomes" id="UP000078428"/>
    </source>
</evidence>
<evidence type="ECO:0000256" key="1">
    <source>
        <dbReference type="ARBA" id="ARBA00004442"/>
    </source>
</evidence>
<dbReference type="Pfam" id="PF00691">
    <property type="entry name" value="OmpA"/>
    <property type="match status" value="1"/>
</dbReference>
<dbReference type="PROSITE" id="PS51123">
    <property type="entry name" value="OMPA_2"/>
    <property type="match status" value="1"/>
</dbReference>
<evidence type="ECO:0000256" key="4">
    <source>
        <dbReference type="PROSITE-ProRule" id="PRU00473"/>
    </source>
</evidence>
<dbReference type="InterPro" id="IPR050330">
    <property type="entry name" value="Bact_OuterMem_StrucFunc"/>
</dbReference>
<sequence length="280" mass="30272">MKQFRLAVILGMTALAGACATPWEVSEVNEIMAAPAPTAGSAFTKALFAEYKAYATYEAKEEFEWDDAAIFARKGLRAATGEVVAPEEISAWNVPAARVKELSDARARLIGYYGNGARERVPAAAAKAQAKFDCWVEEENEGDTTSDCRAAFLKLEPELQVKAVAPAAPKIVKTFIVYFDFNKATLTKDAQKVLKDVAAATGEIKPTSIYVSGHTDAVGKSAYNDKLSANRANAVSAALGKLGVASKVDQKYFGKTKLAVPTKDNVKEAKNRRVEIYFEK</sequence>
<feature type="domain" description="OmpA-like" evidence="6">
    <location>
        <begin position="166"/>
        <end position="280"/>
    </location>
</feature>
<name>A0A178MPT2_9PROT</name>
<keyword evidence="3" id="KW-0998">Cell outer membrane</keyword>
<dbReference type="PRINTS" id="PR01021">
    <property type="entry name" value="OMPADOMAIN"/>
</dbReference>
<proteinExistence type="predicted"/>
<evidence type="ECO:0000259" key="6">
    <source>
        <dbReference type="PROSITE" id="PS51123"/>
    </source>
</evidence>
<keyword evidence="2 4" id="KW-0472">Membrane</keyword>
<keyword evidence="5" id="KW-0732">Signal</keyword>
<accession>A0A178MPT2</accession>
<dbReference type="PANTHER" id="PTHR30329:SF21">
    <property type="entry name" value="LIPOPROTEIN YIAD-RELATED"/>
    <property type="match status" value="1"/>
</dbReference>
<evidence type="ECO:0000256" key="2">
    <source>
        <dbReference type="ARBA" id="ARBA00023136"/>
    </source>
</evidence>
<dbReference type="OrthoDB" id="189250at2"/>
<gene>
    <name evidence="7" type="ORF">A6A04_17615</name>
</gene>
<organism evidence="7 8">
    <name type="scientific">Paramagnetospirillum marisnigri</name>
    <dbReference type="NCBI Taxonomy" id="1285242"/>
    <lineage>
        <taxon>Bacteria</taxon>
        <taxon>Pseudomonadati</taxon>
        <taxon>Pseudomonadota</taxon>
        <taxon>Alphaproteobacteria</taxon>
        <taxon>Rhodospirillales</taxon>
        <taxon>Magnetospirillaceae</taxon>
        <taxon>Paramagnetospirillum</taxon>
    </lineage>
</organism>
<feature type="chain" id="PRO_5008092109" description="OmpA-like domain-containing protein" evidence="5">
    <location>
        <begin position="21"/>
        <end position="280"/>
    </location>
</feature>
<dbReference type="AlphaFoldDB" id="A0A178MPT2"/>
<dbReference type="PROSITE" id="PS51257">
    <property type="entry name" value="PROKAR_LIPOPROTEIN"/>
    <property type="match status" value="1"/>
</dbReference>
<dbReference type="Proteomes" id="UP000078428">
    <property type="component" value="Unassembled WGS sequence"/>
</dbReference>
<dbReference type="InterPro" id="IPR006664">
    <property type="entry name" value="OMP_bac"/>
</dbReference>
<dbReference type="InterPro" id="IPR006665">
    <property type="entry name" value="OmpA-like"/>
</dbReference>
<evidence type="ECO:0000256" key="5">
    <source>
        <dbReference type="SAM" id="SignalP"/>
    </source>
</evidence>
<dbReference type="STRING" id="1285242.A6A04_17615"/>
<keyword evidence="8" id="KW-1185">Reference proteome</keyword>
<comment type="subcellular location">
    <subcellularLocation>
        <location evidence="1">Cell outer membrane</location>
    </subcellularLocation>
</comment>
<dbReference type="PANTHER" id="PTHR30329">
    <property type="entry name" value="STATOR ELEMENT OF FLAGELLAR MOTOR COMPLEX"/>
    <property type="match status" value="1"/>
</dbReference>
<protein>
    <recommendedName>
        <fullName evidence="6">OmpA-like domain-containing protein</fullName>
    </recommendedName>
</protein>
<dbReference type="CDD" id="cd07185">
    <property type="entry name" value="OmpA_C-like"/>
    <property type="match status" value="1"/>
</dbReference>